<dbReference type="AlphaFoldDB" id="A0A1B0AUZ5"/>
<evidence type="ECO:0000313" key="2">
    <source>
        <dbReference type="EnsemblMetazoa" id="GPPI009581-PA"/>
    </source>
</evidence>
<accession>A0A1B0AUZ5</accession>
<reference evidence="3" key="1">
    <citation type="submission" date="2015-01" db="EMBL/GenBank/DDBJ databases">
        <authorList>
            <person name="Aksoy S."/>
            <person name="Warren W."/>
            <person name="Wilson R.K."/>
        </authorList>
    </citation>
    <scope>NUCLEOTIDE SEQUENCE [LARGE SCALE GENOMIC DNA]</scope>
    <source>
        <strain evidence="3">IAEA</strain>
    </source>
</reference>
<proteinExistence type="predicted"/>
<keyword evidence="3" id="KW-1185">Reference proteome</keyword>
<evidence type="ECO:0000313" key="3">
    <source>
        <dbReference type="Proteomes" id="UP000092460"/>
    </source>
</evidence>
<name>A0A1B0AUZ5_9MUSC</name>
<feature type="region of interest" description="Disordered" evidence="1">
    <location>
        <begin position="46"/>
        <end position="67"/>
    </location>
</feature>
<dbReference type="Proteomes" id="UP000092460">
    <property type="component" value="Unassembled WGS sequence"/>
</dbReference>
<sequence length="258" mass="28999">MLVLESTIFVSEDLFINSANLLPTSNLMKASCSLIAVSPSVAAHEELAEEGDEEEDDLPRNTTQTGASPLRGKAYAILLRYACFISQAIKRKDSPRAFLEQKIQNFSIFFLFLLKDLSLPCPSTVMRKVPKSLKTTGVNFFRCTSDLVISAIHLAASFRIFVFSDCVRDKKKSANSCLSNNFGSFVADISLKIDVVLSDEQFGLTVVAFNFSINSSISPGNIRAIEEGEEDDIKKFANRIFFFFFVFNEIRFYFYLLY</sequence>
<dbReference type="EnsemblMetazoa" id="GPPI009581-RA">
    <property type="protein sequence ID" value="GPPI009581-PA"/>
    <property type="gene ID" value="GPPI009581"/>
</dbReference>
<feature type="compositionally biased region" description="Acidic residues" evidence="1">
    <location>
        <begin position="47"/>
        <end position="57"/>
    </location>
</feature>
<organism evidence="2 3">
    <name type="scientific">Glossina palpalis gambiensis</name>
    <dbReference type="NCBI Taxonomy" id="67801"/>
    <lineage>
        <taxon>Eukaryota</taxon>
        <taxon>Metazoa</taxon>
        <taxon>Ecdysozoa</taxon>
        <taxon>Arthropoda</taxon>
        <taxon>Hexapoda</taxon>
        <taxon>Insecta</taxon>
        <taxon>Pterygota</taxon>
        <taxon>Neoptera</taxon>
        <taxon>Endopterygota</taxon>
        <taxon>Diptera</taxon>
        <taxon>Brachycera</taxon>
        <taxon>Muscomorpha</taxon>
        <taxon>Hippoboscoidea</taxon>
        <taxon>Glossinidae</taxon>
        <taxon>Glossina</taxon>
    </lineage>
</organism>
<protein>
    <submittedName>
        <fullName evidence="2">Uncharacterized protein</fullName>
    </submittedName>
</protein>
<reference evidence="2" key="2">
    <citation type="submission" date="2020-05" db="UniProtKB">
        <authorList>
            <consortium name="EnsemblMetazoa"/>
        </authorList>
    </citation>
    <scope>IDENTIFICATION</scope>
    <source>
        <strain evidence="2">IAEA</strain>
    </source>
</reference>
<dbReference type="EMBL" id="JXJN01003854">
    <property type="status" value="NOT_ANNOTATED_CDS"/>
    <property type="molecule type" value="Genomic_DNA"/>
</dbReference>
<dbReference type="VEuPathDB" id="VectorBase:GPPI009581"/>
<evidence type="ECO:0000256" key="1">
    <source>
        <dbReference type="SAM" id="MobiDB-lite"/>
    </source>
</evidence>